<dbReference type="EMBL" id="FNFO01000006">
    <property type="protein sequence ID" value="SDL47427.1"/>
    <property type="molecule type" value="Genomic_DNA"/>
</dbReference>
<evidence type="ECO:0000313" key="2">
    <source>
        <dbReference type="Proteomes" id="UP000198510"/>
    </source>
</evidence>
<evidence type="ECO:0000313" key="1">
    <source>
        <dbReference type="EMBL" id="SDL47427.1"/>
    </source>
</evidence>
<keyword evidence="2" id="KW-1185">Reference proteome</keyword>
<accession>A0A1G9KCM3</accession>
<name>A0A1G9KCM3_9BACT</name>
<dbReference type="STRING" id="1075417.SAMN05421823_106121"/>
<organism evidence="1 2">
    <name type="scientific">Catalinimonas alkaloidigena</name>
    <dbReference type="NCBI Taxonomy" id="1075417"/>
    <lineage>
        <taxon>Bacteria</taxon>
        <taxon>Pseudomonadati</taxon>
        <taxon>Bacteroidota</taxon>
        <taxon>Cytophagia</taxon>
        <taxon>Cytophagales</taxon>
        <taxon>Catalimonadaceae</taxon>
        <taxon>Catalinimonas</taxon>
    </lineage>
</organism>
<dbReference type="AlphaFoldDB" id="A0A1G9KCM3"/>
<proteinExistence type="predicted"/>
<reference evidence="1 2" key="1">
    <citation type="submission" date="2016-10" db="EMBL/GenBank/DDBJ databases">
        <authorList>
            <person name="de Groot N.N."/>
        </authorList>
    </citation>
    <scope>NUCLEOTIDE SEQUENCE [LARGE SCALE GENOMIC DNA]</scope>
    <source>
        <strain evidence="1 2">DSM 25186</strain>
    </source>
</reference>
<gene>
    <name evidence="1" type="ORF">SAMN05421823_106121</name>
</gene>
<sequence length="90" mass="11114">MERKKRRHPREARLFWESTTAYDWAFRQVCQRRLPWWRSWFFSPAANYQWKHRQAELTKRRSPVLRLPIEKETGMAQNLRVSELVGKPPF</sequence>
<protein>
    <submittedName>
        <fullName evidence="1">Uncharacterized protein</fullName>
    </submittedName>
</protein>
<dbReference type="Proteomes" id="UP000198510">
    <property type="component" value="Unassembled WGS sequence"/>
</dbReference>